<dbReference type="EMBL" id="MN739799">
    <property type="protein sequence ID" value="QHT26634.1"/>
    <property type="molecule type" value="Genomic_DNA"/>
</dbReference>
<reference evidence="2" key="1">
    <citation type="journal article" date="2020" name="Nature">
        <title>Giant virus diversity and host interactions through global metagenomics.</title>
        <authorList>
            <person name="Schulz F."/>
            <person name="Roux S."/>
            <person name="Paez-Espino D."/>
            <person name="Jungbluth S."/>
            <person name="Walsh D.A."/>
            <person name="Denef V.J."/>
            <person name="McMahon K.D."/>
            <person name="Konstantinidis K.T."/>
            <person name="Eloe-Fadrosh E.A."/>
            <person name="Kyrpides N.C."/>
            <person name="Woyke T."/>
        </authorList>
    </citation>
    <scope>NUCLEOTIDE SEQUENCE</scope>
    <source>
        <strain evidence="2">GVMAG-M-3300023179-2</strain>
    </source>
</reference>
<name>A0A6C0EC11_9ZZZZ</name>
<accession>A0A6C0EC11</accession>
<proteinExistence type="predicted"/>
<keyword evidence="1" id="KW-1133">Transmembrane helix</keyword>
<keyword evidence="1" id="KW-0812">Transmembrane</keyword>
<feature type="transmembrane region" description="Helical" evidence="1">
    <location>
        <begin position="78"/>
        <end position="94"/>
    </location>
</feature>
<protein>
    <submittedName>
        <fullName evidence="2">Uncharacterized protein</fullName>
    </submittedName>
</protein>
<evidence type="ECO:0000313" key="2">
    <source>
        <dbReference type="EMBL" id="QHT26634.1"/>
    </source>
</evidence>
<organism evidence="2">
    <name type="scientific">viral metagenome</name>
    <dbReference type="NCBI Taxonomy" id="1070528"/>
    <lineage>
        <taxon>unclassified sequences</taxon>
        <taxon>metagenomes</taxon>
        <taxon>organismal metagenomes</taxon>
    </lineage>
</organism>
<dbReference type="AlphaFoldDB" id="A0A6C0EC11"/>
<keyword evidence="1" id="KW-0472">Membrane</keyword>
<evidence type="ECO:0000256" key="1">
    <source>
        <dbReference type="SAM" id="Phobius"/>
    </source>
</evidence>
<sequence>MCKANDVLNMLLTITSIDYNNTDDDQLLLTNYCYKFNDIFFIDHDNNIFVVITNALNDILEFPIVIKNDNFFIINSQPVHNLILLMAILVLCLII</sequence>